<dbReference type="HOGENOM" id="CLU_006586_12_4_1"/>
<dbReference type="CTD" id="20216487"/>
<proteinExistence type="inferred from homology"/>
<sequence length="98" mass="10708">NHVAGNLYDGSLLAAHGKVIVITLNYRLGLLGFFSTMDSHSPGNLALHDLTAALLWLHHNIRNFRGDRNMVTLMGHGYGASLVHLLMISTVNMGGWND</sequence>
<dbReference type="SUPFAM" id="SSF53474">
    <property type="entry name" value="alpha/beta-Hydrolases"/>
    <property type="match status" value="1"/>
</dbReference>
<reference evidence="4" key="3">
    <citation type="submission" date="2015-06" db="UniProtKB">
        <authorList>
            <consortium name="EnsemblMetazoa"/>
        </authorList>
    </citation>
    <scope>IDENTIFICATION</scope>
</reference>
<evidence type="ECO:0000313" key="4">
    <source>
        <dbReference type="EnsemblMetazoa" id="HelroP85549"/>
    </source>
</evidence>
<dbReference type="OMA" id="QWISTNI"/>
<dbReference type="eggNOG" id="KOG1516">
    <property type="taxonomic scope" value="Eukaryota"/>
</dbReference>
<dbReference type="KEGG" id="hro:HELRODRAFT_85549"/>
<dbReference type="InterPro" id="IPR029058">
    <property type="entry name" value="AB_hydrolase_fold"/>
</dbReference>
<dbReference type="STRING" id="6412.T1G5Z0"/>
<accession>T1G5Z0</accession>
<keyword evidence="5" id="KW-1185">Reference proteome</keyword>
<reference evidence="5" key="1">
    <citation type="submission" date="2012-12" db="EMBL/GenBank/DDBJ databases">
        <authorList>
            <person name="Hellsten U."/>
            <person name="Grimwood J."/>
            <person name="Chapman J.A."/>
            <person name="Shapiro H."/>
            <person name="Aerts A."/>
            <person name="Otillar R.P."/>
            <person name="Terry A.Y."/>
            <person name="Boore J.L."/>
            <person name="Simakov O."/>
            <person name="Marletaz F."/>
            <person name="Cho S.-J."/>
            <person name="Edsinger-Gonzales E."/>
            <person name="Havlak P."/>
            <person name="Kuo D.-H."/>
            <person name="Larsson T."/>
            <person name="Lv J."/>
            <person name="Arendt D."/>
            <person name="Savage R."/>
            <person name="Osoegawa K."/>
            <person name="de Jong P."/>
            <person name="Lindberg D.R."/>
            <person name="Seaver E.C."/>
            <person name="Weisblat D.A."/>
            <person name="Putnam N.H."/>
            <person name="Grigoriev I.V."/>
            <person name="Rokhsar D.S."/>
        </authorList>
    </citation>
    <scope>NUCLEOTIDE SEQUENCE</scope>
</reference>
<dbReference type="AlphaFoldDB" id="T1G5Z0"/>
<evidence type="ECO:0000313" key="3">
    <source>
        <dbReference type="EMBL" id="ESN97299.1"/>
    </source>
</evidence>
<dbReference type="RefSeq" id="XP_009024472.1">
    <property type="nucleotide sequence ID" value="XM_009026224.1"/>
</dbReference>
<dbReference type="InParanoid" id="T1G5Z0"/>
<comment type="similarity">
    <text evidence="1">Belongs to the type-B carboxylesterase/lipase family.</text>
</comment>
<dbReference type="EMBL" id="KB097379">
    <property type="protein sequence ID" value="ESN97299.1"/>
    <property type="molecule type" value="Genomic_DNA"/>
</dbReference>
<dbReference type="GeneID" id="20216487"/>
<protein>
    <recommendedName>
        <fullName evidence="2">Carboxylesterase type B domain-containing protein</fullName>
    </recommendedName>
</protein>
<dbReference type="Pfam" id="PF00135">
    <property type="entry name" value="COesterase"/>
    <property type="match status" value="1"/>
</dbReference>
<dbReference type="InterPro" id="IPR002018">
    <property type="entry name" value="CarbesteraseB"/>
</dbReference>
<feature type="domain" description="Carboxylesterase type B" evidence="2">
    <location>
        <begin position="5"/>
        <end position="92"/>
    </location>
</feature>
<dbReference type="InterPro" id="IPR051093">
    <property type="entry name" value="Neuroligin/BSAL"/>
</dbReference>
<dbReference type="EnsemblMetazoa" id="HelroT85549">
    <property type="protein sequence ID" value="HelroP85549"/>
    <property type="gene ID" value="HelroG85549"/>
</dbReference>
<evidence type="ECO:0000256" key="1">
    <source>
        <dbReference type="ARBA" id="ARBA00005964"/>
    </source>
</evidence>
<organism evidence="4 5">
    <name type="scientific">Helobdella robusta</name>
    <name type="common">Californian leech</name>
    <dbReference type="NCBI Taxonomy" id="6412"/>
    <lineage>
        <taxon>Eukaryota</taxon>
        <taxon>Metazoa</taxon>
        <taxon>Spiralia</taxon>
        <taxon>Lophotrochozoa</taxon>
        <taxon>Annelida</taxon>
        <taxon>Clitellata</taxon>
        <taxon>Hirudinea</taxon>
        <taxon>Rhynchobdellida</taxon>
        <taxon>Glossiphoniidae</taxon>
        <taxon>Helobdella</taxon>
    </lineage>
</organism>
<dbReference type="PANTHER" id="PTHR43903">
    <property type="entry name" value="NEUROLIGIN"/>
    <property type="match status" value="1"/>
</dbReference>
<dbReference type="Proteomes" id="UP000015101">
    <property type="component" value="Unassembled WGS sequence"/>
</dbReference>
<gene>
    <name evidence="4" type="primary">20216487</name>
    <name evidence="3" type="ORF">HELRODRAFT_85549</name>
</gene>
<dbReference type="EMBL" id="AMQM01006293">
    <property type="status" value="NOT_ANNOTATED_CDS"/>
    <property type="molecule type" value="Genomic_DNA"/>
</dbReference>
<name>T1G5Z0_HELRO</name>
<reference evidence="3 5" key="2">
    <citation type="journal article" date="2013" name="Nature">
        <title>Insights into bilaterian evolution from three spiralian genomes.</title>
        <authorList>
            <person name="Simakov O."/>
            <person name="Marletaz F."/>
            <person name="Cho S.J."/>
            <person name="Edsinger-Gonzales E."/>
            <person name="Havlak P."/>
            <person name="Hellsten U."/>
            <person name="Kuo D.H."/>
            <person name="Larsson T."/>
            <person name="Lv J."/>
            <person name="Arendt D."/>
            <person name="Savage R."/>
            <person name="Osoegawa K."/>
            <person name="de Jong P."/>
            <person name="Grimwood J."/>
            <person name="Chapman J.A."/>
            <person name="Shapiro H."/>
            <person name="Aerts A."/>
            <person name="Otillar R.P."/>
            <person name="Terry A.Y."/>
            <person name="Boore J.L."/>
            <person name="Grigoriev I.V."/>
            <person name="Lindberg D.R."/>
            <person name="Seaver E.C."/>
            <person name="Weisblat D.A."/>
            <person name="Putnam N.H."/>
            <person name="Rokhsar D.S."/>
        </authorList>
    </citation>
    <scope>NUCLEOTIDE SEQUENCE</scope>
</reference>
<evidence type="ECO:0000313" key="5">
    <source>
        <dbReference type="Proteomes" id="UP000015101"/>
    </source>
</evidence>
<dbReference type="Gene3D" id="3.40.50.1820">
    <property type="entry name" value="alpha/beta hydrolase"/>
    <property type="match status" value="1"/>
</dbReference>
<dbReference type="OrthoDB" id="408631at2759"/>
<evidence type="ECO:0000259" key="2">
    <source>
        <dbReference type="Pfam" id="PF00135"/>
    </source>
</evidence>